<keyword evidence="2" id="KW-1185">Reference proteome</keyword>
<name>A0A2A6CZE9_PRIPA</name>
<reference evidence="2" key="1">
    <citation type="journal article" date="2008" name="Nat. Genet.">
        <title>The Pristionchus pacificus genome provides a unique perspective on nematode lifestyle and parasitism.</title>
        <authorList>
            <person name="Dieterich C."/>
            <person name="Clifton S.W."/>
            <person name="Schuster L.N."/>
            <person name="Chinwalla A."/>
            <person name="Delehaunty K."/>
            <person name="Dinkelacker I."/>
            <person name="Fulton L."/>
            <person name="Fulton R."/>
            <person name="Godfrey J."/>
            <person name="Minx P."/>
            <person name="Mitreva M."/>
            <person name="Roeseler W."/>
            <person name="Tian H."/>
            <person name="Witte H."/>
            <person name="Yang S.P."/>
            <person name="Wilson R.K."/>
            <person name="Sommer R.J."/>
        </authorList>
    </citation>
    <scope>NUCLEOTIDE SEQUENCE [LARGE SCALE GENOMIC DNA]</scope>
    <source>
        <strain evidence="2">PS312</strain>
    </source>
</reference>
<dbReference type="SUPFAM" id="SSF48371">
    <property type="entry name" value="ARM repeat"/>
    <property type="match status" value="1"/>
</dbReference>
<dbReference type="Proteomes" id="UP000005239">
    <property type="component" value="Unassembled WGS sequence"/>
</dbReference>
<proteinExistence type="predicted"/>
<accession>A0A2A6CZE9</accession>
<dbReference type="EnsemblMetazoa" id="PPA17395.1">
    <property type="protein sequence ID" value="PPA17395.1"/>
    <property type="gene ID" value="WBGene00106949"/>
</dbReference>
<dbReference type="AlphaFoldDB" id="A0A2A6CZE9"/>
<reference evidence="1" key="2">
    <citation type="submission" date="2022-06" db="UniProtKB">
        <authorList>
            <consortium name="EnsemblMetazoa"/>
        </authorList>
    </citation>
    <scope>IDENTIFICATION</scope>
    <source>
        <strain evidence="1">PS312</strain>
    </source>
</reference>
<protein>
    <submittedName>
        <fullName evidence="1">Uncharacterized protein</fullName>
    </submittedName>
</protein>
<evidence type="ECO:0000313" key="2">
    <source>
        <dbReference type="Proteomes" id="UP000005239"/>
    </source>
</evidence>
<accession>A0A8R1YBS7</accession>
<organism evidence="1 2">
    <name type="scientific">Pristionchus pacificus</name>
    <name type="common">Parasitic nematode worm</name>
    <dbReference type="NCBI Taxonomy" id="54126"/>
    <lineage>
        <taxon>Eukaryota</taxon>
        <taxon>Metazoa</taxon>
        <taxon>Ecdysozoa</taxon>
        <taxon>Nematoda</taxon>
        <taxon>Chromadorea</taxon>
        <taxon>Rhabditida</taxon>
        <taxon>Rhabditina</taxon>
        <taxon>Diplogasteromorpha</taxon>
        <taxon>Diplogasteroidea</taxon>
        <taxon>Neodiplogasteridae</taxon>
        <taxon>Pristionchus</taxon>
    </lineage>
</organism>
<sequence>MTAQEEINQAFNKFVYDRIENDFIDEIVKLELWKSQEISIKKSESNEILNQLVEFAIREPEVIMKIFVAIAAKVEGEQRKKLVEAIFLETRLWHISYHAKARPLDKGRRNITQFLGDLYLHSLISIGEIRASLDELLEYRKESYNSSTATACVLLERVGKKFALEERAQYAVKETYESQSAHTKLEKAKFGTDEEVRNEIDTQLKYQWMYLKDYNTV</sequence>
<evidence type="ECO:0000313" key="1">
    <source>
        <dbReference type="EnsemblMetazoa" id="PPA17395.1"/>
    </source>
</evidence>
<dbReference type="InterPro" id="IPR016024">
    <property type="entry name" value="ARM-type_fold"/>
</dbReference>
<gene>
    <name evidence="1" type="primary">WBGene00106949</name>
</gene>